<dbReference type="HOGENOM" id="CLU_100211_0_0_5"/>
<organism evidence="1 2">
    <name type="scientific">Brucella intermedia LMG 3301</name>
    <dbReference type="NCBI Taxonomy" id="641118"/>
    <lineage>
        <taxon>Bacteria</taxon>
        <taxon>Pseudomonadati</taxon>
        <taxon>Pseudomonadota</taxon>
        <taxon>Alphaproteobacteria</taxon>
        <taxon>Hyphomicrobiales</taxon>
        <taxon>Brucellaceae</taxon>
        <taxon>Brucella/Ochrobactrum group</taxon>
        <taxon>Brucella</taxon>
    </lineage>
</organism>
<dbReference type="GeneID" id="57307728"/>
<evidence type="ECO:0000313" key="1">
    <source>
        <dbReference type="EMBL" id="EEQ96333.1"/>
    </source>
</evidence>
<dbReference type="RefSeq" id="WP_006467417.1">
    <property type="nucleotide sequence ID" value="NZ_ACQA01000001.1"/>
</dbReference>
<dbReference type="InterPro" id="IPR058040">
    <property type="entry name" value="BW3TFN"/>
</dbReference>
<dbReference type="AlphaFoldDB" id="C4WG26"/>
<name>C4WG26_9HYPH</name>
<dbReference type="EMBL" id="ACQA01000001">
    <property type="protein sequence ID" value="EEQ96333.1"/>
    <property type="molecule type" value="Genomic_DNA"/>
</dbReference>
<protein>
    <submittedName>
        <fullName evidence="1">Uncharacterized protein</fullName>
    </submittedName>
</protein>
<dbReference type="Proteomes" id="UP000004386">
    <property type="component" value="Unassembled WGS sequence"/>
</dbReference>
<sequence length="174" mass="18633">MATPVFTVGSRTIVAQLLMQQPLFLAVGSGDPAWDDIPPPATPEEESLEMAALSRETALKNCVGFTRLRSKSFVVPDEAGTIVMLDGSKWSKTNDPGPAFMLEYLLELEEATGVSLRESGVYVGTQFAASVPAGQMYVPLADVTSLGTLIQLTRFPPIVRDGSLSQSMTPVLEV</sequence>
<dbReference type="Pfam" id="PF25691">
    <property type="entry name" value="BW3TFN"/>
    <property type="match status" value="1"/>
</dbReference>
<reference evidence="1 2" key="1">
    <citation type="submission" date="2009-05" db="EMBL/GenBank/DDBJ databases">
        <authorList>
            <person name="Setubal J.C."/>
            <person name="Boyle S."/>
            <person name="Crasta O.R."/>
            <person name="Gillespie J.J."/>
            <person name="Kenyon R.W."/>
            <person name="Lu J."/>
            <person name="Mane S."/>
            <person name="Nagrani S."/>
            <person name="Shallom J.M."/>
            <person name="Shallom S."/>
            <person name="Shukla M."/>
            <person name="Snyder E.E."/>
            <person name="Sobral B.W."/>
            <person name="Wattam A.R."/>
            <person name="Will R."/>
            <person name="Williams K."/>
            <person name="Yoo H."/>
            <person name="Munk C."/>
            <person name="Tapia R."/>
            <person name="Green L."/>
            <person name="Rogers Y."/>
            <person name="Detter J.C."/>
            <person name="Bruce D."/>
            <person name="Brettin T.S."/>
            <person name="Tsolis R."/>
        </authorList>
    </citation>
    <scope>NUCLEOTIDE SEQUENCE [LARGE SCALE GENOMIC DNA]</scope>
    <source>
        <strain evidence="1 2">LMG 3301</strain>
    </source>
</reference>
<proteinExistence type="predicted"/>
<gene>
    <name evidence="1" type="ORF">OINT_1001759</name>
</gene>
<comment type="caution">
    <text evidence="1">The sequence shown here is derived from an EMBL/GenBank/DDBJ whole genome shotgun (WGS) entry which is preliminary data.</text>
</comment>
<accession>C4WG26</accession>
<evidence type="ECO:0000313" key="2">
    <source>
        <dbReference type="Proteomes" id="UP000004386"/>
    </source>
</evidence>